<dbReference type="EMBL" id="OVEO01000016">
    <property type="protein sequence ID" value="SPR00985.1"/>
    <property type="molecule type" value="Genomic_DNA"/>
</dbReference>
<evidence type="ECO:0000259" key="18">
    <source>
        <dbReference type="PROSITE" id="PS51192"/>
    </source>
</evidence>
<comment type="similarity">
    <text evidence="12">Belongs to the DEAD box helicase family. DDX23/PRP28 subfamily.</text>
</comment>
<dbReference type="GO" id="GO:0003723">
    <property type="term" value="F:RNA binding"/>
    <property type="evidence" value="ECO:0007669"/>
    <property type="project" value="UniProtKB-KW"/>
</dbReference>
<dbReference type="CDD" id="cd17945">
    <property type="entry name" value="DEADc_DDX23"/>
    <property type="match status" value="1"/>
</dbReference>
<dbReference type="EC" id="3.6.4.13" evidence="1"/>
<dbReference type="Pfam" id="PF00271">
    <property type="entry name" value="Helicase_C"/>
    <property type="match status" value="1"/>
</dbReference>
<dbReference type="SMART" id="SM00490">
    <property type="entry name" value="HELICc"/>
    <property type="match status" value="1"/>
</dbReference>
<feature type="domain" description="Helicase C-terminal" evidence="19">
    <location>
        <begin position="495"/>
        <end position="658"/>
    </location>
</feature>
<evidence type="ECO:0000256" key="13">
    <source>
        <dbReference type="ARBA" id="ARBA00047984"/>
    </source>
</evidence>
<dbReference type="Pfam" id="PF00270">
    <property type="entry name" value="DEAD"/>
    <property type="match status" value="1"/>
</dbReference>
<keyword evidence="9 15" id="KW-0067">ATP-binding</keyword>
<dbReference type="Gene3D" id="3.40.50.300">
    <property type="entry name" value="P-loop containing nucleotide triphosphate hydrolases"/>
    <property type="match status" value="2"/>
</dbReference>
<evidence type="ECO:0000256" key="8">
    <source>
        <dbReference type="ARBA" id="ARBA00022833"/>
    </source>
</evidence>
<dbReference type="InterPro" id="IPR000629">
    <property type="entry name" value="RNA-helicase_DEAD-box_CS"/>
</dbReference>
<dbReference type="GO" id="GO:0003724">
    <property type="term" value="F:RNA helicase activity"/>
    <property type="evidence" value="ECO:0007669"/>
    <property type="project" value="UniProtKB-EC"/>
</dbReference>
<feature type="domain" description="DEAD-box RNA helicase Q" evidence="20">
    <location>
        <begin position="258"/>
        <end position="286"/>
    </location>
</feature>
<keyword evidence="7 15" id="KW-0347">Helicase</keyword>
<feature type="region of interest" description="Disordered" evidence="17">
    <location>
        <begin position="52"/>
        <end position="89"/>
    </location>
</feature>
<reference evidence="21 23" key="1">
    <citation type="submission" date="2015-02" db="EMBL/GenBank/DDBJ databases">
        <authorList>
            <person name="Chooi Y.-H."/>
        </authorList>
    </citation>
    <scope>NUCLEOTIDE SEQUENCE [LARGE SCALE GENOMIC DNA]</scope>
    <source>
        <strain evidence="21">E3</strain>
    </source>
</reference>
<gene>
    <name evidence="21" type="ORF">PBRA_005610</name>
    <name evidence="22" type="ORF">PLBR_LOCUS8200</name>
</gene>
<evidence type="ECO:0000256" key="9">
    <source>
        <dbReference type="ARBA" id="ARBA00022840"/>
    </source>
</evidence>
<dbReference type="EMBL" id="CDSF01000078">
    <property type="protein sequence ID" value="CEO97006.1"/>
    <property type="molecule type" value="Genomic_DNA"/>
</dbReference>
<keyword evidence="4 15" id="KW-0547">Nucleotide-binding</keyword>
<feature type="domain" description="Helicase ATP-binding" evidence="18">
    <location>
        <begin position="289"/>
        <end position="483"/>
    </location>
</feature>
<dbReference type="GO" id="GO:0008380">
    <property type="term" value="P:RNA splicing"/>
    <property type="evidence" value="ECO:0007669"/>
    <property type="project" value="UniProtKB-KW"/>
</dbReference>
<accession>A0A0G4IP28</accession>
<proteinExistence type="inferred from homology"/>
<evidence type="ECO:0000313" key="24">
    <source>
        <dbReference type="Proteomes" id="UP000290189"/>
    </source>
</evidence>
<dbReference type="CDD" id="cd18787">
    <property type="entry name" value="SF2_C_DEAD"/>
    <property type="match status" value="1"/>
</dbReference>
<dbReference type="SMART" id="SM00487">
    <property type="entry name" value="DEXDc"/>
    <property type="match status" value="1"/>
</dbReference>
<evidence type="ECO:0000256" key="7">
    <source>
        <dbReference type="ARBA" id="ARBA00022806"/>
    </source>
</evidence>
<feature type="compositionally biased region" description="Basic and acidic residues" evidence="17">
    <location>
        <begin position="20"/>
        <end position="33"/>
    </location>
</feature>
<evidence type="ECO:0000256" key="12">
    <source>
        <dbReference type="ARBA" id="ARBA00037954"/>
    </source>
</evidence>
<dbReference type="Pfam" id="PF25430">
    <property type="entry name" value="DDX23"/>
    <property type="match status" value="1"/>
</dbReference>
<name>A0A0G4IP28_PLABS</name>
<keyword evidence="11" id="KW-0508">mRNA splicing</keyword>
<dbReference type="FunFam" id="3.40.50.300:FF:000657">
    <property type="entry name" value="Probable ATP-dependent RNA helicase DDX41"/>
    <property type="match status" value="1"/>
</dbReference>
<dbReference type="PROSITE" id="PS00039">
    <property type="entry name" value="DEAD_ATP_HELICASE"/>
    <property type="match status" value="1"/>
</dbReference>
<dbReference type="GO" id="GO:0016787">
    <property type="term" value="F:hydrolase activity"/>
    <property type="evidence" value="ECO:0007669"/>
    <property type="project" value="UniProtKB-KW"/>
</dbReference>
<dbReference type="InterPro" id="IPR027417">
    <property type="entry name" value="P-loop_NTPase"/>
</dbReference>
<feature type="short sequence motif" description="Q motif" evidence="14">
    <location>
        <begin position="258"/>
        <end position="286"/>
    </location>
</feature>
<reference evidence="22 24" key="2">
    <citation type="submission" date="2018-03" db="EMBL/GenBank/DDBJ databases">
        <authorList>
            <person name="Fogelqvist J."/>
        </authorList>
    </citation>
    <scope>NUCLEOTIDE SEQUENCE [LARGE SCALE GENOMIC DNA]</scope>
</reference>
<evidence type="ECO:0000256" key="5">
    <source>
        <dbReference type="ARBA" id="ARBA00022771"/>
    </source>
</evidence>
<evidence type="ECO:0000256" key="14">
    <source>
        <dbReference type="PROSITE-ProRule" id="PRU00552"/>
    </source>
</evidence>
<evidence type="ECO:0000256" key="3">
    <source>
        <dbReference type="ARBA" id="ARBA00022723"/>
    </source>
</evidence>
<dbReference type="GO" id="GO:0006397">
    <property type="term" value="P:mRNA processing"/>
    <property type="evidence" value="ECO:0007669"/>
    <property type="project" value="UniProtKB-KW"/>
</dbReference>
<keyword evidence="16" id="KW-0175">Coiled coil</keyword>
<keyword evidence="3" id="KW-0479">Metal-binding</keyword>
<dbReference type="PANTHER" id="PTHR47958">
    <property type="entry name" value="ATP-DEPENDENT RNA HELICASE DBP3"/>
    <property type="match status" value="1"/>
</dbReference>
<protein>
    <recommendedName>
        <fullName evidence="1">RNA helicase</fullName>
        <ecNumber evidence="1">3.6.4.13</ecNumber>
    </recommendedName>
</protein>
<evidence type="ECO:0000256" key="2">
    <source>
        <dbReference type="ARBA" id="ARBA00022664"/>
    </source>
</evidence>
<evidence type="ECO:0000256" key="11">
    <source>
        <dbReference type="ARBA" id="ARBA00023187"/>
    </source>
</evidence>
<dbReference type="InterPro" id="IPR014014">
    <property type="entry name" value="RNA_helicase_DEAD_Q_motif"/>
</dbReference>
<geneLocation type="mitochondrion" evidence="22"/>
<dbReference type="AlphaFoldDB" id="A0A0G4IP28"/>
<evidence type="ECO:0000313" key="21">
    <source>
        <dbReference type="EMBL" id="CEO97006.1"/>
    </source>
</evidence>
<evidence type="ECO:0000256" key="16">
    <source>
        <dbReference type="SAM" id="Coils"/>
    </source>
</evidence>
<evidence type="ECO:0000256" key="6">
    <source>
        <dbReference type="ARBA" id="ARBA00022801"/>
    </source>
</evidence>
<dbReference type="PROSITE" id="PS51195">
    <property type="entry name" value="Q_MOTIF"/>
    <property type="match status" value="1"/>
</dbReference>
<dbReference type="InterPro" id="IPR057479">
    <property type="entry name" value="PRP28/DDX23-like_helical"/>
</dbReference>
<comment type="catalytic activity">
    <reaction evidence="13">
        <text>ATP + H2O = ADP + phosphate + H(+)</text>
        <dbReference type="Rhea" id="RHEA:13065"/>
        <dbReference type="ChEBI" id="CHEBI:15377"/>
        <dbReference type="ChEBI" id="CHEBI:15378"/>
        <dbReference type="ChEBI" id="CHEBI:30616"/>
        <dbReference type="ChEBI" id="CHEBI:43474"/>
        <dbReference type="ChEBI" id="CHEBI:456216"/>
        <dbReference type="EC" id="3.6.4.13"/>
    </reaction>
</comment>
<dbReference type="OrthoDB" id="196131at2759"/>
<keyword evidence="2" id="KW-0507">mRNA processing</keyword>
<dbReference type="SUPFAM" id="SSF52540">
    <property type="entry name" value="P-loop containing nucleoside triphosphate hydrolases"/>
    <property type="match status" value="1"/>
</dbReference>
<evidence type="ECO:0000256" key="1">
    <source>
        <dbReference type="ARBA" id="ARBA00012552"/>
    </source>
</evidence>
<dbReference type="GO" id="GO:0005524">
    <property type="term" value="F:ATP binding"/>
    <property type="evidence" value="ECO:0007669"/>
    <property type="project" value="UniProtKB-KW"/>
</dbReference>
<keyword evidence="5" id="KW-0863">Zinc-finger</keyword>
<evidence type="ECO:0000256" key="10">
    <source>
        <dbReference type="ARBA" id="ARBA00022884"/>
    </source>
</evidence>
<evidence type="ECO:0000256" key="15">
    <source>
        <dbReference type="RuleBase" id="RU000492"/>
    </source>
</evidence>
<evidence type="ECO:0000259" key="20">
    <source>
        <dbReference type="PROSITE" id="PS51195"/>
    </source>
</evidence>
<dbReference type="GO" id="GO:0008270">
    <property type="term" value="F:zinc ion binding"/>
    <property type="evidence" value="ECO:0007669"/>
    <property type="project" value="UniProtKB-KW"/>
</dbReference>
<keyword evidence="8" id="KW-0862">Zinc</keyword>
<organism evidence="21 23">
    <name type="scientific">Plasmodiophora brassicae</name>
    <name type="common">Clubroot disease agent</name>
    <dbReference type="NCBI Taxonomy" id="37360"/>
    <lineage>
        <taxon>Eukaryota</taxon>
        <taxon>Sar</taxon>
        <taxon>Rhizaria</taxon>
        <taxon>Endomyxa</taxon>
        <taxon>Phytomyxea</taxon>
        <taxon>Plasmodiophorida</taxon>
        <taxon>Plasmodiophoridae</taxon>
        <taxon>Plasmodiophora</taxon>
    </lineage>
</organism>
<evidence type="ECO:0000256" key="4">
    <source>
        <dbReference type="ARBA" id="ARBA00022741"/>
    </source>
</evidence>
<dbReference type="InterPro" id="IPR011545">
    <property type="entry name" value="DEAD/DEAH_box_helicase_dom"/>
</dbReference>
<feature type="region of interest" description="Disordered" evidence="17">
    <location>
        <begin position="1"/>
        <end position="40"/>
    </location>
</feature>
<dbReference type="InterPro" id="IPR014001">
    <property type="entry name" value="Helicase_ATP-bd"/>
</dbReference>
<evidence type="ECO:0000313" key="22">
    <source>
        <dbReference type="EMBL" id="SPR00985.1"/>
    </source>
</evidence>
<dbReference type="PROSITE" id="PS51194">
    <property type="entry name" value="HELICASE_CTER"/>
    <property type="match status" value="1"/>
</dbReference>
<keyword evidence="6 15" id="KW-0378">Hydrolase</keyword>
<keyword evidence="10" id="KW-0694">RNA-binding</keyword>
<dbReference type="PROSITE" id="PS51192">
    <property type="entry name" value="HELICASE_ATP_BIND_1"/>
    <property type="match status" value="1"/>
</dbReference>
<evidence type="ECO:0000259" key="19">
    <source>
        <dbReference type="PROSITE" id="PS51194"/>
    </source>
</evidence>
<keyword evidence="22" id="KW-0496">Mitochondrion</keyword>
<dbReference type="STRING" id="37360.A0A0G4IP28"/>
<dbReference type="GO" id="GO:0005737">
    <property type="term" value="C:cytoplasm"/>
    <property type="evidence" value="ECO:0007669"/>
    <property type="project" value="UniProtKB-ARBA"/>
</dbReference>
<dbReference type="Proteomes" id="UP000290189">
    <property type="component" value="Unassembled WGS sequence"/>
</dbReference>
<keyword evidence="23" id="KW-1185">Reference proteome</keyword>
<feature type="coiled-coil region" evidence="16">
    <location>
        <begin position="172"/>
        <end position="222"/>
    </location>
</feature>
<dbReference type="Proteomes" id="UP000039324">
    <property type="component" value="Unassembled WGS sequence"/>
</dbReference>
<evidence type="ECO:0000256" key="17">
    <source>
        <dbReference type="SAM" id="MobiDB-lite"/>
    </source>
</evidence>
<dbReference type="InterPro" id="IPR001650">
    <property type="entry name" value="Helicase_C-like"/>
</dbReference>
<evidence type="ECO:0000313" key="23">
    <source>
        <dbReference type="Proteomes" id="UP000039324"/>
    </source>
</evidence>
<dbReference type="OMA" id="ARDIKHM"/>
<sequence length="664" mass="74038">MSSVSLPITGQKRAPISLDEIARKKREQEEADAKPVFVSKQERQRLAAEAALARLSAKRQAEAEARQQTNGRVPDRAVSASAPPPLPSATTLSAAEIAAEEARSKEMALIKSSYLGKKEKKKKRRATGASRSKFMFEWDTGEDTSADLNPLYNRRHDVALGFGRGYIAGIDREQQRSQSHRLYEQIDEKRREFLDKVKDAEKVAARNEKDRLKAEKRVAASRHWSDKTLEEMDARDWRIFNEDFNIAVRGTNLPHPLRSWDEAGFPAAIATALADVGYTQPTPIQRAAIPIGLIGRDLMGIAETGSGKTCAFILPMLQYILKRPKYDADRAQDGPYAVILAPTRELAQQIDDECRKFTTRLRLQTICIVGGASIQDQSEAIRRGAEILIGTPGRLNDHLRKRYLVLNQCNYIVLDEADRMIDMGFEDQVNAIMDAMPSSNLRPEDETLAVQDQVYRQTFMFSATMPAEVERMAKTYLRSPAYIAIGDRQGKAAATIEQHVEVVTDQAKKGRLMKLLEQSDPPIIVFMNQRTACDAMAKTLSQAGYRVTVMHGGKVQDQREASLDGFKSGRYDVLVATDVAGRGIDVEGVTHVINYDAPKNTEIYLHRVGRTGRAGKQGRATTFLTSSDADLFPGLRKILVDSGARVPHELAQADRDLQRMITKL</sequence>